<name>A0ACC2EVW4_DIPCM</name>
<organism evidence="1 2">
    <name type="scientific">Diphasiastrum complanatum</name>
    <name type="common">Issler's clubmoss</name>
    <name type="synonym">Lycopodium complanatum</name>
    <dbReference type="NCBI Taxonomy" id="34168"/>
    <lineage>
        <taxon>Eukaryota</taxon>
        <taxon>Viridiplantae</taxon>
        <taxon>Streptophyta</taxon>
        <taxon>Embryophyta</taxon>
        <taxon>Tracheophyta</taxon>
        <taxon>Lycopodiopsida</taxon>
        <taxon>Lycopodiales</taxon>
        <taxon>Lycopodiaceae</taxon>
        <taxon>Lycopodioideae</taxon>
        <taxon>Diphasiastrum</taxon>
    </lineage>
</organism>
<sequence length="308" mass="33712">MSFYFYTNPNLFFHFYSNPNVLSINLSLSLSFTRFFFGGAATILHSEEFCSIPSFCSSGVSIGLKMSASEEFCVFVGGLSWSTSDRGLEDAFRKFGSVVEAKVVLDRDTGRSRGFGFVTFADKRSMHDAIDHLNGKEIDGRVIGVKKAIPRSEGVEGGYDGYGSGGGRSYGGGGGGECFKCGRPGHWARDCPTGGGGRFSSRDRYSGGRADRYSDREFEKGRFGSAYSEGRYGDRGADRYERYGDPYSNDNGYGKEGRGGGYRDRDSGHDTERYGGGGPLRYKGDLRERPGPYERPSGGRGGRPLDRY</sequence>
<protein>
    <submittedName>
        <fullName evidence="1">Uncharacterized protein</fullName>
    </submittedName>
</protein>
<proteinExistence type="predicted"/>
<accession>A0ACC2EVW4</accession>
<dbReference type="Proteomes" id="UP001162992">
    <property type="component" value="Chromosome 1"/>
</dbReference>
<evidence type="ECO:0000313" key="1">
    <source>
        <dbReference type="EMBL" id="KAJ7570619.1"/>
    </source>
</evidence>
<gene>
    <name evidence="1" type="ORF">O6H91_01G128400</name>
</gene>
<evidence type="ECO:0000313" key="2">
    <source>
        <dbReference type="Proteomes" id="UP001162992"/>
    </source>
</evidence>
<keyword evidence="2" id="KW-1185">Reference proteome</keyword>
<dbReference type="EMBL" id="CM055092">
    <property type="protein sequence ID" value="KAJ7570619.1"/>
    <property type="molecule type" value="Genomic_DNA"/>
</dbReference>
<reference evidence="2" key="1">
    <citation type="journal article" date="2024" name="Proc. Natl. Acad. Sci. U.S.A.">
        <title>Extraordinary preservation of gene collinearity over three hundred million years revealed in homosporous lycophytes.</title>
        <authorList>
            <person name="Li C."/>
            <person name="Wickell D."/>
            <person name="Kuo L.Y."/>
            <person name="Chen X."/>
            <person name="Nie B."/>
            <person name="Liao X."/>
            <person name="Peng D."/>
            <person name="Ji J."/>
            <person name="Jenkins J."/>
            <person name="Williams M."/>
            <person name="Shu S."/>
            <person name="Plott C."/>
            <person name="Barry K."/>
            <person name="Rajasekar S."/>
            <person name="Grimwood J."/>
            <person name="Han X."/>
            <person name="Sun S."/>
            <person name="Hou Z."/>
            <person name="He W."/>
            <person name="Dai G."/>
            <person name="Sun C."/>
            <person name="Schmutz J."/>
            <person name="Leebens-Mack J.H."/>
            <person name="Li F.W."/>
            <person name="Wang L."/>
        </authorList>
    </citation>
    <scope>NUCLEOTIDE SEQUENCE [LARGE SCALE GENOMIC DNA]</scope>
    <source>
        <strain evidence="2">cv. PW_Plant_1</strain>
    </source>
</reference>
<comment type="caution">
    <text evidence="1">The sequence shown here is derived from an EMBL/GenBank/DDBJ whole genome shotgun (WGS) entry which is preliminary data.</text>
</comment>